<dbReference type="GO" id="GO:0006516">
    <property type="term" value="P:glycoprotein catabolic process"/>
    <property type="evidence" value="ECO:0007669"/>
    <property type="project" value="TreeGrafter"/>
</dbReference>
<protein>
    <submittedName>
        <fullName evidence="7">Alpha-1,2-mannosidase, putative</fullName>
    </submittedName>
</protein>
<keyword evidence="8" id="KW-1185">Reference proteome</keyword>
<dbReference type="InterPro" id="IPR008928">
    <property type="entry name" value="6-hairpin_glycosidase_sf"/>
</dbReference>
<dbReference type="GO" id="GO:0005829">
    <property type="term" value="C:cytosol"/>
    <property type="evidence" value="ECO:0007669"/>
    <property type="project" value="TreeGrafter"/>
</dbReference>
<reference evidence="7 8" key="1">
    <citation type="submission" date="2017-05" db="EMBL/GenBank/DDBJ databases">
        <authorList>
            <person name="Varghese N."/>
            <person name="Submissions S."/>
        </authorList>
    </citation>
    <scope>NUCLEOTIDE SEQUENCE [LARGE SCALE GENOMIC DNA]</scope>
    <source>
        <strain evidence="7 8">DSM 27040</strain>
    </source>
</reference>
<dbReference type="Gene3D" id="1.20.1050.60">
    <property type="entry name" value="alpha-1,2-mannosidase"/>
    <property type="match status" value="1"/>
</dbReference>
<keyword evidence="3" id="KW-0106">Calcium</keyword>
<dbReference type="OrthoDB" id="9762711at2"/>
<dbReference type="Gene3D" id="3.30.2080.10">
    <property type="entry name" value="GH92 mannosidase domain"/>
    <property type="match status" value="1"/>
</dbReference>
<dbReference type="PANTHER" id="PTHR12143:SF39">
    <property type="entry name" value="SECRETED PROTEIN"/>
    <property type="match status" value="1"/>
</dbReference>
<dbReference type="GO" id="GO:0030246">
    <property type="term" value="F:carbohydrate binding"/>
    <property type="evidence" value="ECO:0007669"/>
    <property type="project" value="InterPro"/>
</dbReference>
<evidence type="ECO:0000259" key="5">
    <source>
        <dbReference type="Pfam" id="PF07971"/>
    </source>
</evidence>
<feature type="domain" description="Glycosyl hydrolase family 92" evidence="5">
    <location>
        <begin position="284"/>
        <end position="744"/>
    </location>
</feature>
<dbReference type="FunFam" id="3.30.2080.10:FF:000001">
    <property type="entry name" value="Alpha-1,2-mannosidase subfamily"/>
    <property type="match status" value="1"/>
</dbReference>
<dbReference type="AlphaFoldDB" id="A0A521CXZ3"/>
<dbReference type="InterPro" id="IPR014718">
    <property type="entry name" value="GH-type_carb-bd"/>
</dbReference>
<comment type="cofactor">
    <cofactor evidence="1">
        <name>Ca(2+)</name>
        <dbReference type="ChEBI" id="CHEBI:29108"/>
    </cofactor>
</comment>
<feature type="domain" description="Glycosyl hydrolase family 92 N-terminal" evidence="6">
    <location>
        <begin position="25"/>
        <end position="278"/>
    </location>
</feature>
<gene>
    <name evidence="7" type="ORF">SAMN06265379_10432</name>
</gene>
<evidence type="ECO:0000256" key="4">
    <source>
        <dbReference type="SAM" id="SignalP"/>
    </source>
</evidence>
<comment type="subunit">
    <text evidence="2">Monomer.</text>
</comment>
<dbReference type="Pfam" id="PF17678">
    <property type="entry name" value="Glyco_hydro_92N"/>
    <property type="match status" value="1"/>
</dbReference>
<dbReference type="NCBIfam" id="TIGR01180">
    <property type="entry name" value="aman2_put"/>
    <property type="match status" value="1"/>
</dbReference>
<feature type="chain" id="PRO_5022107305" evidence="4">
    <location>
        <begin position="22"/>
        <end position="746"/>
    </location>
</feature>
<dbReference type="Proteomes" id="UP000319040">
    <property type="component" value="Unassembled WGS sequence"/>
</dbReference>
<dbReference type="Gene3D" id="1.20.1610.10">
    <property type="entry name" value="alpha-1,2-mannosidases domains"/>
    <property type="match status" value="1"/>
</dbReference>
<dbReference type="InterPro" id="IPR050883">
    <property type="entry name" value="PNGase"/>
</dbReference>
<dbReference type="GO" id="GO:0000224">
    <property type="term" value="F:peptide-N4-(N-acetyl-beta-glucosaminyl)asparagine amidase activity"/>
    <property type="evidence" value="ECO:0007669"/>
    <property type="project" value="TreeGrafter"/>
</dbReference>
<evidence type="ECO:0000313" key="7">
    <source>
        <dbReference type="EMBL" id="SMO64272.1"/>
    </source>
</evidence>
<organism evidence="7 8">
    <name type="scientific">Saccharicrinis carchari</name>
    <dbReference type="NCBI Taxonomy" id="1168039"/>
    <lineage>
        <taxon>Bacteria</taxon>
        <taxon>Pseudomonadati</taxon>
        <taxon>Bacteroidota</taxon>
        <taxon>Bacteroidia</taxon>
        <taxon>Marinilabiliales</taxon>
        <taxon>Marinilabiliaceae</taxon>
        <taxon>Saccharicrinis</taxon>
    </lineage>
</organism>
<dbReference type="RefSeq" id="WP_142533197.1">
    <property type="nucleotide sequence ID" value="NZ_FXTB01000004.1"/>
</dbReference>
<dbReference type="Gene3D" id="2.70.98.10">
    <property type="match status" value="1"/>
</dbReference>
<dbReference type="InterPro" id="IPR012939">
    <property type="entry name" value="Glyco_hydro_92"/>
</dbReference>
<evidence type="ECO:0000256" key="1">
    <source>
        <dbReference type="ARBA" id="ARBA00001913"/>
    </source>
</evidence>
<evidence type="ECO:0000256" key="2">
    <source>
        <dbReference type="ARBA" id="ARBA00011245"/>
    </source>
</evidence>
<dbReference type="FunFam" id="1.20.1050.60:FF:000001">
    <property type="entry name" value="Putative alpha-1,2-mannosidase"/>
    <property type="match status" value="1"/>
</dbReference>
<name>A0A521CXZ3_SACCC</name>
<proteinExistence type="predicted"/>
<accession>A0A521CXZ3</accession>
<dbReference type="InterPro" id="IPR005887">
    <property type="entry name" value="GH92_a_mannosidase_put"/>
</dbReference>
<sequence length="746" mass="84826">MKNIFLTFLALVLWGSTYSQNYTQYVNPFIGTTNFGTTNPGAIVPQGMVSVVPFNVTGSDKNKWDKDAMWWSTPYSYDNSFLTGFSHVNLSGVGCPDLGVIMVMPTTGKVDARIKKYGSLMSEQQAEPGYYSCQLDKYGIKAEVTATQRTGLSKFTFPEGQSNILIDLGNSLTNEMGASIKIVNSTEVEGFRMTGNFCYEGNSERPVYFVARFSQPAKSFGAFKKMPAMQAEEAWSSTADKFKYYEGFLHPVAGDSIGAYFSFDTKQNESVAVQVGVSYVSIDNARQNLEFESTEFDFEATRANAHQQWESTLSKIKVEGGTNDQKTVFYSALYHMHIHPNIINDVNGQYPLMESYGTGEVTDRNRYTIFSLWDTYRNFHPLMSLVYPDKQLDMVRSMVDMYKEGGWLPKWELNSKETFTMNGDPSFPVIVDTYLRGLTDFDVDAAYEGMIKSATTPEKDNKIRLGNDFYLEHGYVPFTEDYDRSVSIALEYYLADWNLGQFAKALGKTDDYKRFDKQSKQYVNYYDKKEFKMLRPKHPDGTFLKSFDPLQGKDFEPVHGFHEGTAWQYTFGVPHDVKGLIKLNGGGKKFTQKLQYIFDDGLFDMANEPDMHYPFLFNYVKGEEWRAQKETRRLIDTYFKNSPDGLPGNDDCGTMSAWVVYGMMGIYPVSPGNMDYTITTPVFDKVTIALDNRFYPGKTFEIVRHSKNKGNFIQEIRIDGKPVNSFFINHKDVVEGAKMEITTGSK</sequence>
<dbReference type="SUPFAM" id="SSF48208">
    <property type="entry name" value="Six-hairpin glycosidases"/>
    <property type="match status" value="1"/>
</dbReference>
<dbReference type="GO" id="GO:0005975">
    <property type="term" value="P:carbohydrate metabolic process"/>
    <property type="evidence" value="ECO:0007669"/>
    <property type="project" value="InterPro"/>
</dbReference>
<dbReference type="Pfam" id="PF07971">
    <property type="entry name" value="Glyco_hydro_92"/>
    <property type="match status" value="1"/>
</dbReference>
<dbReference type="EMBL" id="FXTB01000004">
    <property type="protein sequence ID" value="SMO64272.1"/>
    <property type="molecule type" value="Genomic_DNA"/>
</dbReference>
<evidence type="ECO:0000259" key="6">
    <source>
        <dbReference type="Pfam" id="PF17678"/>
    </source>
</evidence>
<evidence type="ECO:0000313" key="8">
    <source>
        <dbReference type="Proteomes" id="UP000319040"/>
    </source>
</evidence>
<dbReference type="PANTHER" id="PTHR12143">
    <property type="entry name" value="PEPTIDE N-GLYCANASE PNGASE -RELATED"/>
    <property type="match status" value="1"/>
</dbReference>
<dbReference type="InterPro" id="IPR041371">
    <property type="entry name" value="GH92_N"/>
</dbReference>
<keyword evidence="4" id="KW-0732">Signal</keyword>
<feature type="signal peptide" evidence="4">
    <location>
        <begin position="1"/>
        <end position="21"/>
    </location>
</feature>
<evidence type="ECO:0000256" key="3">
    <source>
        <dbReference type="ARBA" id="ARBA00022837"/>
    </source>
</evidence>